<dbReference type="EMBL" id="CATOUU010000992">
    <property type="protein sequence ID" value="CAI9965631.1"/>
    <property type="molecule type" value="Genomic_DNA"/>
</dbReference>
<keyword evidence="3" id="KW-1185">Reference proteome</keyword>
<protein>
    <submittedName>
        <fullName evidence="2">Hypothetical_protein</fullName>
    </submittedName>
</protein>
<gene>
    <name evidence="1" type="ORF">HINF_LOCUS53276</name>
    <name evidence="2" type="ORF">HINF_LOCUS74360</name>
</gene>
<accession>A0AA86R272</accession>
<evidence type="ECO:0000313" key="2">
    <source>
        <dbReference type="EMBL" id="CAL6107197.1"/>
    </source>
</evidence>
<sequence>MLFQVQLFYKYRLQISRSILIKLVFKISEIFSKAFVLLDKSTRELLVSIYQLFSKLTEDKMFTHVVPLIAFPSLHEHPSPSKINGFGHTNLSFSTSLNSKLFQHKPYSYGRWNCFFLFTM</sequence>
<proteinExistence type="predicted"/>
<reference evidence="2 3" key="2">
    <citation type="submission" date="2024-07" db="EMBL/GenBank/DDBJ databases">
        <authorList>
            <person name="Akdeniz Z."/>
        </authorList>
    </citation>
    <scope>NUCLEOTIDE SEQUENCE [LARGE SCALE GENOMIC DNA]</scope>
</reference>
<organism evidence="1">
    <name type="scientific">Hexamita inflata</name>
    <dbReference type="NCBI Taxonomy" id="28002"/>
    <lineage>
        <taxon>Eukaryota</taxon>
        <taxon>Metamonada</taxon>
        <taxon>Diplomonadida</taxon>
        <taxon>Hexamitidae</taxon>
        <taxon>Hexamitinae</taxon>
        <taxon>Hexamita</taxon>
    </lineage>
</organism>
<evidence type="ECO:0000313" key="3">
    <source>
        <dbReference type="Proteomes" id="UP001642409"/>
    </source>
</evidence>
<evidence type="ECO:0000313" key="1">
    <source>
        <dbReference type="EMBL" id="CAI9965631.1"/>
    </source>
</evidence>
<dbReference type="EMBL" id="CAXDID020000630">
    <property type="protein sequence ID" value="CAL6107197.1"/>
    <property type="molecule type" value="Genomic_DNA"/>
</dbReference>
<dbReference type="AlphaFoldDB" id="A0AA86R272"/>
<comment type="caution">
    <text evidence="1">The sequence shown here is derived from an EMBL/GenBank/DDBJ whole genome shotgun (WGS) entry which is preliminary data.</text>
</comment>
<reference evidence="1" key="1">
    <citation type="submission" date="2023-06" db="EMBL/GenBank/DDBJ databases">
        <authorList>
            <person name="Kurt Z."/>
        </authorList>
    </citation>
    <scope>NUCLEOTIDE SEQUENCE</scope>
</reference>
<dbReference type="Proteomes" id="UP001642409">
    <property type="component" value="Unassembled WGS sequence"/>
</dbReference>
<name>A0AA86R272_9EUKA</name>